<dbReference type="Pfam" id="PF07005">
    <property type="entry name" value="SBD_N"/>
    <property type="match status" value="1"/>
</dbReference>
<evidence type="ECO:0000256" key="2">
    <source>
        <dbReference type="ARBA" id="ARBA00022679"/>
    </source>
</evidence>
<reference evidence="9 10" key="1">
    <citation type="submission" date="2014-07" db="EMBL/GenBank/DDBJ databases">
        <title>Complete genome sequence of Corynebacterium atypicum DSM 44849: identifiction of the mycolic acid biosynthesis genes.</title>
        <authorList>
            <person name="Tippelt A."/>
            <person name="Mollmann S."/>
            <person name="Albersmeier A."/>
            <person name="Jaenicke S."/>
            <person name="Ruckert C."/>
            <person name="Tauch A."/>
        </authorList>
    </citation>
    <scope>NUCLEOTIDE SEQUENCE [LARGE SCALE GENOMIC DNA]</scope>
    <source>
        <strain evidence="9 10">R2070</strain>
    </source>
</reference>
<organism evidence="9 10">
    <name type="scientific">Corynebacterium atypicum</name>
    <dbReference type="NCBI Taxonomy" id="191610"/>
    <lineage>
        <taxon>Bacteria</taxon>
        <taxon>Bacillati</taxon>
        <taxon>Actinomycetota</taxon>
        <taxon>Actinomycetes</taxon>
        <taxon>Mycobacteriales</taxon>
        <taxon>Corynebacteriaceae</taxon>
        <taxon>Corynebacterium</taxon>
    </lineage>
</organism>
<dbReference type="InterPro" id="IPR010737">
    <property type="entry name" value="4-carb_acid_sugar_kinase_N"/>
</dbReference>
<keyword evidence="4" id="KW-0418">Kinase</keyword>
<evidence type="ECO:0000259" key="7">
    <source>
        <dbReference type="Pfam" id="PF07005"/>
    </source>
</evidence>
<evidence type="ECO:0008006" key="11">
    <source>
        <dbReference type="Google" id="ProtNLM"/>
    </source>
</evidence>
<dbReference type="RefSeq" id="WP_038606864.1">
    <property type="nucleotide sequence ID" value="NZ_CP008944.1"/>
</dbReference>
<dbReference type="EMBL" id="CP008944">
    <property type="protein sequence ID" value="AIG64743.1"/>
    <property type="molecule type" value="Genomic_DNA"/>
</dbReference>
<comment type="similarity">
    <text evidence="1">Belongs to the four-carbon acid sugar kinase family.</text>
</comment>
<evidence type="ECO:0000259" key="8">
    <source>
        <dbReference type="Pfam" id="PF17042"/>
    </source>
</evidence>
<keyword evidence="6" id="KW-0119">Carbohydrate metabolism</keyword>
<keyword evidence="3" id="KW-0547">Nucleotide-binding</keyword>
<dbReference type="InterPro" id="IPR037051">
    <property type="entry name" value="4-carb_acid_sugar_kinase_N_sf"/>
</dbReference>
<dbReference type="Gene3D" id="3.40.50.10840">
    <property type="entry name" value="Putative sugar-binding, N-terminal domain"/>
    <property type="match status" value="1"/>
</dbReference>
<dbReference type="Gene3D" id="3.40.980.20">
    <property type="entry name" value="Four-carbon acid sugar kinase, nucleotide binding domain"/>
    <property type="match status" value="1"/>
</dbReference>
<evidence type="ECO:0000256" key="5">
    <source>
        <dbReference type="ARBA" id="ARBA00022840"/>
    </source>
</evidence>
<dbReference type="InterPro" id="IPR031475">
    <property type="entry name" value="NBD_C"/>
</dbReference>
<gene>
    <name evidence="9" type="ORF">CATYP_09460</name>
</gene>
<evidence type="ECO:0000256" key="3">
    <source>
        <dbReference type="ARBA" id="ARBA00022741"/>
    </source>
</evidence>
<evidence type="ECO:0000313" key="9">
    <source>
        <dbReference type="EMBL" id="AIG64743.1"/>
    </source>
</evidence>
<dbReference type="InterPro" id="IPR042213">
    <property type="entry name" value="NBD_C_sf"/>
</dbReference>
<keyword evidence="2" id="KW-0808">Transferase</keyword>
<accession>A0ABN4DEB9</accession>
<proteinExistence type="inferred from homology"/>
<dbReference type="SUPFAM" id="SSF142764">
    <property type="entry name" value="YgbK-like"/>
    <property type="match status" value="1"/>
</dbReference>
<dbReference type="Proteomes" id="UP000028504">
    <property type="component" value="Chromosome"/>
</dbReference>
<name>A0ABN4DEB9_9CORY</name>
<sequence>MPRFTLDELTAGYPSNEALDASAVASAAQKNPTEPVFVVLDDDPTGTQSVAGLPVLTRWTPEDLSWALSQGAPAVYVMTNSRSLSPEDARAVNIEVARAALEAARQQNVSVAFVSRSDSTLRGHYPLETDTLAEISAEHGQLVDGVVIVPAFGDAGRITVGGVHYAGSEPDGFVPVAKTEFARDETFGYAHSRLAEWVEEKTEGKIQASDVLEVDLKTVRTGTAAIAEVLNKAHDRQPIVVDIVTEEDLRRLALGLIAADEAGKTFIYRVGPPFVRARIGQEVPPPLDAEAVAQARAQGEGAESGEVAAGGLIVVGSHVPTTTRQLEVLLATDSAQVVELDVARALGADGEAYVRELIDAVVEKLGSNNVVMHTSRQLVTGADAQDSLAIARRVSNAVVQVVNAAVRRVRPRFVIAKGGITSSDVASKGLEMTRAMVVGPMQPGIISMWRSLDGPAQGVPFVVFAGNVGTENSLAEVTATLSR</sequence>
<protein>
    <recommendedName>
        <fullName evidence="11">Hrp-dependent type III effector protein</fullName>
    </recommendedName>
</protein>
<keyword evidence="10" id="KW-1185">Reference proteome</keyword>
<evidence type="ECO:0000256" key="1">
    <source>
        <dbReference type="ARBA" id="ARBA00005715"/>
    </source>
</evidence>
<dbReference type="Pfam" id="PF17042">
    <property type="entry name" value="NBD_C"/>
    <property type="match status" value="1"/>
</dbReference>
<keyword evidence="5" id="KW-0067">ATP-binding</keyword>
<evidence type="ECO:0000313" key="10">
    <source>
        <dbReference type="Proteomes" id="UP000028504"/>
    </source>
</evidence>
<feature type="domain" description="Four-carbon acid sugar kinase N-terminal" evidence="7">
    <location>
        <begin position="38"/>
        <end position="277"/>
    </location>
</feature>
<evidence type="ECO:0000256" key="6">
    <source>
        <dbReference type="ARBA" id="ARBA00023277"/>
    </source>
</evidence>
<feature type="domain" description="Four-carbon acid sugar kinase nucleotide binding" evidence="8">
    <location>
        <begin position="312"/>
        <end position="474"/>
    </location>
</feature>
<evidence type="ECO:0000256" key="4">
    <source>
        <dbReference type="ARBA" id="ARBA00022777"/>
    </source>
</evidence>